<organism evidence="5 6">
    <name type="scientific">Arthrobotrys flagrans</name>
    <name type="common">Nematode-trapping fungus</name>
    <name type="synonym">Trichothecium flagrans</name>
    <dbReference type="NCBI Taxonomy" id="97331"/>
    <lineage>
        <taxon>Eukaryota</taxon>
        <taxon>Fungi</taxon>
        <taxon>Dikarya</taxon>
        <taxon>Ascomycota</taxon>
        <taxon>Pezizomycotina</taxon>
        <taxon>Orbiliomycetes</taxon>
        <taxon>Orbiliales</taxon>
        <taxon>Orbiliaceae</taxon>
        <taxon>Arthrobotrys</taxon>
    </lineage>
</organism>
<dbReference type="InterPro" id="IPR003661">
    <property type="entry name" value="HisK_dim/P_dom"/>
</dbReference>
<dbReference type="RefSeq" id="XP_067486461.1">
    <property type="nucleotide sequence ID" value="XM_067638588.1"/>
</dbReference>
<evidence type="ECO:0000313" key="6">
    <source>
        <dbReference type="Proteomes" id="UP000283090"/>
    </source>
</evidence>
<dbReference type="InterPro" id="IPR036097">
    <property type="entry name" value="HisK_dim/P_sf"/>
</dbReference>
<dbReference type="Pfam" id="PF02518">
    <property type="entry name" value="HATPase_c"/>
    <property type="match status" value="1"/>
</dbReference>
<dbReference type="GO" id="GO:0000155">
    <property type="term" value="F:phosphorelay sensor kinase activity"/>
    <property type="evidence" value="ECO:0007669"/>
    <property type="project" value="InterPro"/>
</dbReference>
<dbReference type="Gene3D" id="1.10.287.130">
    <property type="match status" value="1"/>
</dbReference>
<evidence type="ECO:0000256" key="2">
    <source>
        <dbReference type="ARBA" id="ARBA00023012"/>
    </source>
</evidence>
<dbReference type="PRINTS" id="PR00344">
    <property type="entry name" value="BCTRLSENSOR"/>
</dbReference>
<dbReference type="Proteomes" id="UP000283090">
    <property type="component" value="Unassembled WGS sequence"/>
</dbReference>
<dbReference type="OrthoDB" id="60033at2759"/>
<name>A0A436ZPT5_ARTFL</name>
<feature type="domain" description="Histidine kinase" evidence="4">
    <location>
        <begin position="39"/>
        <end position="243"/>
    </location>
</feature>
<dbReference type="CDD" id="cd00082">
    <property type="entry name" value="HisKA"/>
    <property type="match status" value="1"/>
</dbReference>
<dbReference type="Gene3D" id="3.30.565.10">
    <property type="entry name" value="Histidine kinase-like ATPase, C-terminal domain"/>
    <property type="match status" value="2"/>
</dbReference>
<proteinExistence type="predicted"/>
<reference evidence="5 6" key="1">
    <citation type="submission" date="2019-01" db="EMBL/GenBank/DDBJ databases">
        <title>Intercellular communication is required for trap formation in the nematode-trapping fungus Duddingtonia flagrans.</title>
        <authorList>
            <person name="Youssar L."/>
            <person name="Wernet V."/>
            <person name="Hensel N."/>
            <person name="Hildebrandt H.-G."/>
            <person name="Fischer R."/>
        </authorList>
    </citation>
    <scope>NUCLEOTIDE SEQUENCE [LARGE SCALE GENOMIC DNA]</scope>
    <source>
        <strain evidence="5 6">CBS H-5679</strain>
    </source>
</reference>
<dbReference type="GeneID" id="93591112"/>
<dbReference type="Pfam" id="PF00512">
    <property type="entry name" value="HisKA"/>
    <property type="match status" value="1"/>
</dbReference>
<evidence type="ECO:0000256" key="3">
    <source>
        <dbReference type="SAM" id="MobiDB-lite"/>
    </source>
</evidence>
<sequence length="448" mass="49643">MQEEFEDKFAKQAKENARLVAKEISAKEASRLKSQFLANVNYEIRTPIAGVLGMSKILLDIELTEEQQEYAKNIKRSANALLTVINDIPDFSKVESGRLDIEEVQVYLALVLSDVIRMMGVHAEKSRLHFITDIADDIKYDIQVLGDPGRIRQILTNLLSNSIKFIFDGHVRLKAEVEKELIVDTMTNGLVPKLAKGVEKKFGGSGLGLAISKNLVDLMGGIIELKSVYQKGTTATVKIPFRYPLSRSPRSSTGEGLQLPDLDSVPKRLQNDTSLSILSVSEASSSPGLNPLGNDDLVTPPVSPLLRETSRPETRSDPAVRGSSLSEPYFRNQSRSTSSSISIPQYPHSTLDPKLILPMERRIKLHVLIMEGNRINQRIATKLVKRLGFTASAISNGQETLDYFIEANLQFPKDATIKIPAPKSRANYAASIQRQVQQRLGPELVIET</sequence>
<dbReference type="PANTHER" id="PTHR45339">
    <property type="entry name" value="HYBRID SIGNAL TRANSDUCTION HISTIDINE KINASE J"/>
    <property type="match status" value="1"/>
</dbReference>
<dbReference type="SMART" id="SM00387">
    <property type="entry name" value="HATPase_c"/>
    <property type="match status" value="1"/>
</dbReference>
<keyword evidence="1" id="KW-0597">Phosphoprotein</keyword>
<feature type="compositionally biased region" description="Low complexity" evidence="3">
    <location>
        <begin position="334"/>
        <end position="343"/>
    </location>
</feature>
<keyword evidence="2" id="KW-0902">Two-component regulatory system</keyword>
<dbReference type="STRING" id="97331.A0A436ZPT5"/>
<comment type="caution">
    <text evidence="5">The sequence shown here is derived from an EMBL/GenBank/DDBJ whole genome shotgun (WGS) entry which is preliminary data.</text>
</comment>
<accession>A0A436ZPT5</accession>
<dbReference type="AlphaFoldDB" id="A0A436ZPT5"/>
<feature type="region of interest" description="Disordered" evidence="3">
    <location>
        <begin position="282"/>
        <end position="345"/>
    </location>
</feature>
<dbReference type="PANTHER" id="PTHR45339:SF1">
    <property type="entry name" value="HYBRID SIGNAL TRANSDUCTION HISTIDINE KINASE J"/>
    <property type="match status" value="1"/>
</dbReference>
<gene>
    <name evidence="5" type="ORF">DFL_008801</name>
</gene>
<dbReference type="InterPro" id="IPR003594">
    <property type="entry name" value="HATPase_dom"/>
</dbReference>
<dbReference type="SUPFAM" id="SSF47384">
    <property type="entry name" value="Homodimeric domain of signal transducing histidine kinase"/>
    <property type="match status" value="1"/>
</dbReference>
<feature type="region of interest" description="Disordered" evidence="3">
    <location>
        <begin position="244"/>
        <end position="267"/>
    </location>
</feature>
<dbReference type="InterPro" id="IPR005467">
    <property type="entry name" value="His_kinase_dom"/>
</dbReference>
<keyword evidence="6" id="KW-1185">Reference proteome</keyword>
<dbReference type="PROSITE" id="PS50109">
    <property type="entry name" value="HIS_KIN"/>
    <property type="match status" value="1"/>
</dbReference>
<dbReference type="InterPro" id="IPR036890">
    <property type="entry name" value="HATPase_C_sf"/>
</dbReference>
<feature type="compositionally biased region" description="Basic and acidic residues" evidence="3">
    <location>
        <begin position="308"/>
        <end position="318"/>
    </location>
</feature>
<dbReference type="Gene3D" id="3.40.50.2300">
    <property type="match status" value="1"/>
</dbReference>
<evidence type="ECO:0000259" key="4">
    <source>
        <dbReference type="PROSITE" id="PS50109"/>
    </source>
</evidence>
<dbReference type="EMBL" id="SAEB01000012">
    <property type="protein sequence ID" value="RVD80917.1"/>
    <property type="molecule type" value="Genomic_DNA"/>
</dbReference>
<dbReference type="SMART" id="SM00388">
    <property type="entry name" value="HisKA"/>
    <property type="match status" value="1"/>
</dbReference>
<dbReference type="SUPFAM" id="SSF55874">
    <property type="entry name" value="ATPase domain of HSP90 chaperone/DNA topoisomerase II/histidine kinase"/>
    <property type="match status" value="1"/>
</dbReference>
<protein>
    <recommendedName>
        <fullName evidence="4">Histidine kinase domain-containing protein</fullName>
    </recommendedName>
</protein>
<evidence type="ECO:0000256" key="1">
    <source>
        <dbReference type="ARBA" id="ARBA00022553"/>
    </source>
</evidence>
<dbReference type="VEuPathDB" id="FungiDB:DFL_008801"/>
<dbReference type="InterPro" id="IPR004358">
    <property type="entry name" value="Sig_transdc_His_kin-like_C"/>
</dbReference>
<evidence type="ECO:0000313" key="5">
    <source>
        <dbReference type="EMBL" id="RVD80917.1"/>
    </source>
</evidence>